<proteinExistence type="predicted"/>
<protein>
    <submittedName>
        <fullName evidence="1">Histidine kinase 5-like protein 2</fullName>
    </submittedName>
</protein>
<accession>A0ACC3YE07</accession>
<gene>
    <name evidence="1" type="ORF">CTRU02_214919</name>
</gene>
<organism evidence="1 2">
    <name type="scientific">Colletotrichum truncatum</name>
    <name type="common">Anthracnose fungus</name>
    <name type="synonym">Colletotrichum capsici</name>
    <dbReference type="NCBI Taxonomy" id="5467"/>
    <lineage>
        <taxon>Eukaryota</taxon>
        <taxon>Fungi</taxon>
        <taxon>Dikarya</taxon>
        <taxon>Ascomycota</taxon>
        <taxon>Pezizomycotina</taxon>
        <taxon>Sordariomycetes</taxon>
        <taxon>Hypocreomycetidae</taxon>
        <taxon>Glomerellales</taxon>
        <taxon>Glomerellaceae</taxon>
        <taxon>Colletotrichum</taxon>
        <taxon>Colletotrichum truncatum species complex</taxon>
    </lineage>
</organism>
<reference evidence="1 2" key="1">
    <citation type="journal article" date="2020" name="Phytopathology">
        <title>Genome Sequence Resources of Colletotrichum truncatum, C. plurivorum, C. musicola, and C. sojae: Four Species Pathogenic to Soybean (Glycine max).</title>
        <authorList>
            <person name="Rogerio F."/>
            <person name="Boufleur T.R."/>
            <person name="Ciampi-Guillardi M."/>
            <person name="Sukno S.A."/>
            <person name="Thon M.R."/>
            <person name="Massola Junior N.S."/>
            <person name="Baroncelli R."/>
        </authorList>
    </citation>
    <scope>NUCLEOTIDE SEQUENCE [LARGE SCALE GENOMIC DNA]</scope>
    <source>
        <strain evidence="1 2">CMES1059</strain>
    </source>
</reference>
<keyword evidence="2" id="KW-1185">Reference proteome</keyword>
<dbReference type="Proteomes" id="UP000805649">
    <property type="component" value="Unassembled WGS sequence"/>
</dbReference>
<evidence type="ECO:0000313" key="1">
    <source>
        <dbReference type="EMBL" id="KAL0930099.1"/>
    </source>
</evidence>
<evidence type="ECO:0000313" key="2">
    <source>
        <dbReference type="Proteomes" id="UP000805649"/>
    </source>
</evidence>
<dbReference type="EMBL" id="VUJX02000012">
    <property type="protein sequence ID" value="KAL0930099.1"/>
    <property type="molecule type" value="Genomic_DNA"/>
</dbReference>
<sequence length="113" mass="12423">MSYMRKLGHEFACATNGLEAFEAFQESSGQGAKEFKCILMDISMPVMDGFESARRIRALESERGLSRCHIFALTGLASASAQQEAFVSGIDLFLTKPVRLKELNSILENKGVS</sequence>
<comment type="caution">
    <text evidence="1">The sequence shown here is derived from an EMBL/GenBank/DDBJ whole genome shotgun (WGS) entry which is preliminary data.</text>
</comment>
<name>A0ACC3YE07_COLTU</name>